<evidence type="ECO:0000313" key="2">
    <source>
        <dbReference type="EMBL" id="KAK3755727.1"/>
    </source>
</evidence>
<feature type="compositionally biased region" description="Polar residues" evidence="1">
    <location>
        <begin position="71"/>
        <end position="83"/>
    </location>
</feature>
<name>A0AAE0YTG8_9GAST</name>
<sequence>MMTSFGEVKFPSTDKASRTWDTRDRSDQMTSYGQQAVDHDMEHQARSATEDTDHRGPSDQGTAINPVTGPTPGTAQPTVHSSR</sequence>
<feature type="region of interest" description="Disordered" evidence="1">
    <location>
        <begin position="1"/>
        <end position="83"/>
    </location>
</feature>
<feature type="compositionally biased region" description="Basic and acidic residues" evidence="1">
    <location>
        <begin position="37"/>
        <end position="57"/>
    </location>
</feature>
<organism evidence="2 3">
    <name type="scientific">Elysia crispata</name>
    <name type="common">lettuce slug</name>
    <dbReference type="NCBI Taxonomy" id="231223"/>
    <lineage>
        <taxon>Eukaryota</taxon>
        <taxon>Metazoa</taxon>
        <taxon>Spiralia</taxon>
        <taxon>Lophotrochozoa</taxon>
        <taxon>Mollusca</taxon>
        <taxon>Gastropoda</taxon>
        <taxon>Heterobranchia</taxon>
        <taxon>Euthyneura</taxon>
        <taxon>Panpulmonata</taxon>
        <taxon>Sacoglossa</taxon>
        <taxon>Placobranchoidea</taxon>
        <taxon>Plakobranchidae</taxon>
        <taxon>Elysia</taxon>
    </lineage>
</organism>
<dbReference type="Proteomes" id="UP001283361">
    <property type="component" value="Unassembled WGS sequence"/>
</dbReference>
<gene>
    <name evidence="2" type="ORF">RRG08_060702</name>
</gene>
<proteinExistence type="predicted"/>
<reference evidence="2" key="1">
    <citation type="journal article" date="2023" name="G3 (Bethesda)">
        <title>A reference genome for the long-term kleptoplast-retaining sea slug Elysia crispata morphotype clarki.</title>
        <authorList>
            <person name="Eastman K.E."/>
            <person name="Pendleton A.L."/>
            <person name="Shaikh M.A."/>
            <person name="Suttiyut T."/>
            <person name="Ogas R."/>
            <person name="Tomko P."/>
            <person name="Gavelis G."/>
            <person name="Widhalm J.R."/>
            <person name="Wisecaver J.H."/>
        </authorList>
    </citation>
    <scope>NUCLEOTIDE SEQUENCE</scope>
    <source>
        <strain evidence="2">ECLA1</strain>
    </source>
</reference>
<evidence type="ECO:0000313" key="3">
    <source>
        <dbReference type="Proteomes" id="UP001283361"/>
    </source>
</evidence>
<protein>
    <submittedName>
        <fullName evidence="2">Uncharacterized protein</fullName>
    </submittedName>
</protein>
<evidence type="ECO:0000256" key="1">
    <source>
        <dbReference type="SAM" id="MobiDB-lite"/>
    </source>
</evidence>
<keyword evidence="3" id="KW-1185">Reference proteome</keyword>
<accession>A0AAE0YTG8</accession>
<comment type="caution">
    <text evidence="2">The sequence shown here is derived from an EMBL/GenBank/DDBJ whole genome shotgun (WGS) entry which is preliminary data.</text>
</comment>
<dbReference type="AlphaFoldDB" id="A0AAE0YTG8"/>
<feature type="compositionally biased region" description="Basic and acidic residues" evidence="1">
    <location>
        <begin position="15"/>
        <end position="27"/>
    </location>
</feature>
<dbReference type="EMBL" id="JAWDGP010005591">
    <property type="protein sequence ID" value="KAK3755727.1"/>
    <property type="molecule type" value="Genomic_DNA"/>
</dbReference>